<protein>
    <submittedName>
        <fullName evidence="2">GNAT family N-acetyltransferase</fullName>
        <ecNumber evidence="2">2.3.1.-</ecNumber>
    </submittedName>
</protein>
<dbReference type="CDD" id="cd04301">
    <property type="entry name" value="NAT_SF"/>
    <property type="match status" value="1"/>
</dbReference>
<keyword evidence="3" id="KW-1185">Reference proteome</keyword>
<dbReference type="RefSeq" id="WP_314802022.1">
    <property type="nucleotide sequence ID" value="NZ_CP130319.1"/>
</dbReference>
<dbReference type="Gene3D" id="3.40.630.30">
    <property type="match status" value="1"/>
</dbReference>
<keyword evidence="2" id="KW-0808">Transferase</keyword>
<organism evidence="2 3">
    <name type="scientific">Paenibacillus roseopurpureus</name>
    <dbReference type="NCBI Taxonomy" id="2918901"/>
    <lineage>
        <taxon>Bacteria</taxon>
        <taxon>Bacillati</taxon>
        <taxon>Bacillota</taxon>
        <taxon>Bacilli</taxon>
        <taxon>Bacillales</taxon>
        <taxon>Paenibacillaceae</taxon>
        <taxon>Paenibacillus</taxon>
    </lineage>
</organism>
<dbReference type="GO" id="GO:0016747">
    <property type="term" value="F:acyltransferase activity, transferring groups other than amino-acyl groups"/>
    <property type="evidence" value="ECO:0007669"/>
    <property type="project" value="InterPro"/>
</dbReference>
<accession>A0AA96RLF2</accession>
<keyword evidence="2" id="KW-0012">Acyltransferase</keyword>
<reference evidence="2" key="1">
    <citation type="submission" date="2022-02" db="EMBL/GenBank/DDBJ databases">
        <title>Paenibacillus sp. MBLB1832 Whole Genome Shotgun Sequencing.</title>
        <authorList>
            <person name="Hwang C.Y."/>
            <person name="Cho E.-S."/>
            <person name="Seo M.-J."/>
        </authorList>
    </citation>
    <scope>NUCLEOTIDE SEQUENCE</scope>
    <source>
        <strain evidence="2">MBLB1832</strain>
    </source>
</reference>
<dbReference type="EMBL" id="CP130319">
    <property type="protein sequence ID" value="WNR45349.1"/>
    <property type="molecule type" value="Genomic_DNA"/>
</dbReference>
<dbReference type="InterPro" id="IPR000182">
    <property type="entry name" value="GNAT_dom"/>
</dbReference>
<evidence type="ECO:0000313" key="3">
    <source>
        <dbReference type="Proteomes" id="UP001304650"/>
    </source>
</evidence>
<dbReference type="SUPFAM" id="SSF55729">
    <property type="entry name" value="Acyl-CoA N-acyltransferases (Nat)"/>
    <property type="match status" value="1"/>
</dbReference>
<evidence type="ECO:0000259" key="1">
    <source>
        <dbReference type="PROSITE" id="PS51186"/>
    </source>
</evidence>
<name>A0AA96RLF2_9BACL</name>
<dbReference type="PANTHER" id="PTHR43072">
    <property type="entry name" value="N-ACETYLTRANSFERASE"/>
    <property type="match status" value="1"/>
</dbReference>
<dbReference type="EC" id="2.3.1.-" evidence="2"/>
<dbReference type="PROSITE" id="PS51186">
    <property type="entry name" value="GNAT"/>
    <property type="match status" value="1"/>
</dbReference>
<feature type="domain" description="N-acetyltransferase" evidence="1">
    <location>
        <begin position="1"/>
        <end position="168"/>
    </location>
</feature>
<dbReference type="InterPro" id="IPR016181">
    <property type="entry name" value="Acyl_CoA_acyltransferase"/>
</dbReference>
<gene>
    <name evidence="2" type="ORF">MJB10_04210</name>
</gene>
<dbReference type="AlphaFoldDB" id="A0AA96RLF2"/>
<evidence type="ECO:0000313" key="2">
    <source>
        <dbReference type="EMBL" id="WNR45349.1"/>
    </source>
</evidence>
<dbReference type="Proteomes" id="UP001304650">
    <property type="component" value="Chromosome"/>
</dbReference>
<dbReference type="PANTHER" id="PTHR43072:SF60">
    <property type="entry name" value="L-2,4-DIAMINOBUTYRIC ACID ACETYLTRANSFERASE"/>
    <property type="match status" value="1"/>
</dbReference>
<dbReference type="KEGG" id="proo:MJB10_04210"/>
<sequence length="172" mass="19348">MSIRVLEEHDAAIYQAVRLSGLSNNPEAFGSTYERELSFSLETVAERIKPSQDKFVLGAFDERGKLVGIVTFVRENGIKTAHKGNVFGMYVAQEARGRGWGKSLMLELIRRASLCEGVEQINLAVMSDNEAAKKLYQSLGFKLYGVEVHALKYQGTYYDEDFMVLRLDRLGN</sequence>
<dbReference type="Pfam" id="PF00583">
    <property type="entry name" value="Acetyltransf_1"/>
    <property type="match status" value="1"/>
</dbReference>
<proteinExistence type="predicted"/>